<dbReference type="PIRSF" id="PIRSF001359">
    <property type="entry name" value="F_bP_aldolase_II"/>
    <property type="match status" value="1"/>
</dbReference>
<dbReference type="Gene3D" id="3.20.20.70">
    <property type="entry name" value="Aldolase class I"/>
    <property type="match status" value="1"/>
</dbReference>
<organism evidence="3 4">
    <name type="scientific">Candidatus Azambacteria bacterium GW2011_GWA1_42_19</name>
    <dbReference type="NCBI Taxonomy" id="1618609"/>
    <lineage>
        <taxon>Bacteria</taxon>
        <taxon>Candidatus Azamiibacteriota</taxon>
    </lineage>
</organism>
<keyword evidence="2" id="KW-0862">Zinc</keyword>
<sequence length="286" mass="31631">MIKDYLKKTISEKWALGHFNFSEDDALRAIIEAAAEFKTPVFVGTSEGERKHIGLKQAVNLIKAFREEFGIPIFLNADHTKSFEGVVAAVDAGYDAILADFSALPFEENIKLTKQSVEYAKSKNPEIIVEGELGYVRGESKVQKEIIEIKTEDLTKPEEAGQFIKETGVDMLAPAVGNIHGIAANAPKLYFARIAEIKKAVGDNIYLVLHGGSGMSEADFKNSIDSGISVVHINTEIRVAFTEALKETIKEKPEETTPYKILTPSIEAMKKVIEEKLKIFESINKI</sequence>
<accession>A0A0G1BHZ7</accession>
<dbReference type="Proteomes" id="UP000034951">
    <property type="component" value="Unassembled WGS sequence"/>
</dbReference>
<reference evidence="3 4" key="1">
    <citation type="journal article" date="2015" name="Nature">
        <title>rRNA introns, odd ribosomes, and small enigmatic genomes across a large radiation of phyla.</title>
        <authorList>
            <person name="Brown C.T."/>
            <person name="Hug L.A."/>
            <person name="Thomas B.C."/>
            <person name="Sharon I."/>
            <person name="Castelle C.J."/>
            <person name="Singh A."/>
            <person name="Wilkins M.J."/>
            <person name="Williams K.H."/>
            <person name="Banfield J.F."/>
        </authorList>
    </citation>
    <scope>NUCLEOTIDE SEQUENCE [LARGE SCALE GENOMIC DNA]</scope>
</reference>
<protein>
    <submittedName>
        <fullName evidence="3">Tagatose-bisphosphate aldolase</fullName>
    </submittedName>
</protein>
<dbReference type="GO" id="GO:0008270">
    <property type="term" value="F:zinc ion binding"/>
    <property type="evidence" value="ECO:0007669"/>
    <property type="project" value="InterPro"/>
</dbReference>
<feature type="binding site" evidence="2">
    <location>
        <position position="100"/>
    </location>
    <ligand>
        <name>Zn(2+)</name>
        <dbReference type="ChEBI" id="CHEBI:29105"/>
        <label>2</label>
    </ligand>
</feature>
<dbReference type="SUPFAM" id="SSF51569">
    <property type="entry name" value="Aldolase"/>
    <property type="match status" value="1"/>
</dbReference>
<evidence type="ECO:0000313" key="4">
    <source>
        <dbReference type="Proteomes" id="UP000034951"/>
    </source>
</evidence>
<dbReference type="AlphaFoldDB" id="A0A0G1BHZ7"/>
<name>A0A0G1BHZ7_9BACT</name>
<dbReference type="EMBL" id="LCDE01000011">
    <property type="protein sequence ID" value="KKS45926.1"/>
    <property type="molecule type" value="Genomic_DNA"/>
</dbReference>
<dbReference type="Pfam" id="PF01116">
    <property type="entry name" value="F_bP_aldolase"/>
    <property type="match status" value="1"/>
</dbReference>
<evidence type="ECO:0000313" key="3">
    <source>
        <dbReference type="EMBL" id="KKS45926.1"/>
    </source>
</evidence>
<evidence type="ECO:0000256" key="1">
    <source>
        <dbReference type="PIRSR" id="PIRSR001359-1"/>
    </source>
</evidence>
<dbReference type="GO" id="GO:0005975">
    <property type="term" value="P:carbohydrate metabolic process"/>
    <property type="evidence" value="ECO:0007669"/>
    <property type="project" value="InterPro"/>
</dbReference>
<feature type="binding site" evidence="2">
    <location>
        <position position="180"/>
    </location>
    <ligand>
        <name>Zn(2+)</name>
        <dbReference type="ChEBI" id="CHEBI:29105"/>
        <label>1</label>
        <note>catalytic</note>
    </ligand>
</feature>
<feature type="binding site" evidence="2">
    <location>
        <position position="79"/>
    </location>
    <ligand>
        <name>Zn(2+)</name>
        <dbReference type="ChEBI" id="CHEBI:29105"/>
        <label>1</label>
        <note>catalytic</note>
    </ligand>
</feature>
<evidence type="ECO:0000256" key="2">
    <source>
        <dbReference type="PIRSR" id="PIRSR001359-3"/>
    </source>
</evidence>
<comment type="caution">
    <text evidence="3">The sequence shown here is derived from an EMBL/GenBank/DDBJ whole genome shotgun (WGS) entry which is preliminary data.</text>
</comment>
<dbReference type="InterPro" id="IPR013785">
    <property type="entry name" value="Aldolase_TIM"/>
</dbReference>
<keyword evidence="2" id="KW-0479">Metal-binding</keyword>
<dbReference type="PANTHER" id="PTHR30304:SF0">
    <property type="entry name" value="D-TAGATOSE-1,6-BISPHOSPHATE ALDOLASE SUBUNIT GATY-RELATED"/>
    <property type="match status" value="1"/>
</dbReference>
<feature type="binding site" evidence="2">
    <location>
        <position position="210"/>
    </location>
    <ligand>
        <name>Zn(2+)</name>
        <dbReference type="ChEBI" id="CHEBI:29105"/>
        <label>1</label>
        <note>catalytic</note>
    </ligand>
</feature>
<dbReference type="InterPro" id="IPR000771">
    <property type="entry name" value="FBA_II"/>
</dbReference>
<proteinExistence type="predicted"/>
<gene>
    <name evidence="3" type="ORF">UV10_C0011G0012</name>
</gene>
<comment type="cofactor">
    <cofactor evidence="2">
        <name>Zn(2+)</name>
        <dbReference type="ChEBI" id="CHEBI:29105"/>
    </cofactor>
    <text evidence="2">Binds 2 Zn(2+) ions per subunit. One is catalytic and the other provides a structural contribution.</text>
</comment>
<dbReference type="NCBIfam" id="TIGR00167">
    <property type="entry name" value="cbbA"/>
    <property type="match status" value="1"/>
</dbReference>
<feature type="active site" description="Proton donor" evidence="1">
    <location>
        <position position="78"/>
    </location>
</feature>
<dbReference type="GO" id="GO:0016832">
    <property type="term" value="F:aldehyde-lyase activity"/>
    <property type="evidence" value="ECO:0007669"/>
    <property type="project" value="InterPro"/>
</dbReference>
<dbReference type="PANTHER" id="PTHR30304">
    <property type="entry name" value="D-TAGATOSE-1,6-BISPHOSPHATE ALDOLASE"/>
    <property type="match status" value="1"/>
</dbReference>
<feature type="binding site" evidence="2">
    <location>
        <position position="132"/>
    </location>
    <ligand>
        <name>Zn(2+)</name>
        <dbReference type="ChEBI" id="CHEBI:29105"/>
        <label>2</label>
    </ligand>
</feature>
<dbReference type="InterPro" id="IPR050246">
    <property type="entry name" value="Class_II_FBP_aldolase"/>
</dbReference>